<dbReference type="EMBL" id="CAJPIZ010010455">
    <property type="protein sequence ID" value="CAG2112554.1"/>
    <property type="molecule type" value="Genomic_DNA"/>
</dbReference>
<evidence type="ECO:0008006" key="14">
    <source>
        <dbReference type="Google" id="ProtNLM"/>
    </source>
</evidence>
<evidence type="ECO:0000256" key="3">
    <source>
        <dbReference type="ARBA" id="ARBA00008731"/>
    </source>
</evidence>
<evidence type="ECO:0000256" key="7">
    <source>
        <dbReference type="ARBA" id="ARBA00022989"/>
    </source>
</evidence>
<keyword evidence="8" id="KW-0770">Synapse</keyword>
<feature type="transmembrane region" description="Helical" evidence="11">
    <location>
        <begin position="97"/>
        <end position="120"/>
    </location>
</feature>
<keyword evidence="5" id="KW-0967">Endosome</keyword>
<dbReference type="PANTHER" id="PTHR31937:SF2">
    <property type="entry name" value="TRANSMEMBRANE PROTEIN 163"/>
    <property type="match status" value="1"/>
</dbReference>
<dbReference type="GO" id="GO:0031901">
    <property type="term" value="C:early endosome membrane"/>
    <property type="evidence" value="ECO:0007669"/>
    <property type="project" value="UniProtKB-SubCell"/>
</dbReference>
<evidence type="ECO:0000256" key="2">
    <source>
        <dbReference type="ARBA" id="ARBA00004644"/>
    </source>
</evidence>
<dbReference type="PANTHER" id="PTHR31937">
    <property type="entry name" value="TRANSMEMBRANE PROTEIN 163"/>
    <property type="match status" value="1"/>
</dbReference>
<keyword evidence="10" id="KW-0968">Cytoplasmic vesicle</keyword>
<comment type="similarity">
    <text evidence="3">Belongs to the TMEM163 family.</text>
</comment>
<evidence type="ECO:0000256" key="8">
    <source>
        <dbReference type="ARBA" id="ARBA00023018"/>
    </source>
</evidence>
<keyword evidence="7 11" id="KW-1133">Transmembrane helix</keyword>
<dbReference type="InterPro" id="IPR026765">
    <property type="entry name" value="Tmem163"/>
</dbReference>
<accession>A0A7R9Q4R4</accession>
<organism evidence="12">
    <name type="scientific">Medioppia subpectinata</name>
    <dbReference type="NCBI Taxonomy" id="1979941"/>
    <lineage>
        <taxon>Eukaryota</taxon>
        <taxon>Metazoa</taxon>
        <taxon>Ecdysozoa</taxon>
        <taxon>Arthropoda</taxon>
        <taxon>Chelicerata</taxon>
        <taxon>Arachnida</taxon>
        <taxon>Acari</taxon>
        <taxon>Acariformes</taxon>
        <taxon>Sarcoptiformes</taxon>
        <taxon>Oribatida</taxon>
        <taxon>Brachypylina</taxon>
        <taxon>Oppioidea</taxon>
        <taxon>Oppiidae</taxon>
        <taxon>Medioppia</taxon>
    </lineage>
</organism>
<dbReference type="OrthoDB" id="5980560at2759"/>
<feature type="transmembrane region" description="Helical" evidence="11">
    <location>
        <begin position="39"/>
        <end position="59"/>
    </location>
</feature>
<dbReference type="SUPFAM" id="SSF161111">
    <property type="entry name" value="Cation efflux protein transmembrane domain-like"/>
    <property type="match status" value="1"/>
</dbReference>
<keyword evidence="13" id="KW-1185">Reference proteome</keyword>
<feature type="transmembrane region" description="Helical" evidence="11">
    <location>
        <begin position="7"/>
        <end position="27"/>
    </location>
</feature>
<evidence type="ECO:0000313" key="12">
    <source>
        <dbReference type="EMBL" id="CAD7632124.1"/>
    </source>
</evidence>
<evidence type="ECO:0000256" key="9">
    <source>
        <dbReference type="ARBA" id="ARBA00023136"/>
    </source>
</evidence>
<gene>
    <name evidence="12" type="ORF">OSB1V03_LOCUS12529</name>
</gene>
<keyword evidence="9 11" id="KW-0472">Membrane</keyword>
<dbReference type="GO" id="GO:0030672">
    <property type="term" value="C:synaptic vesicle membrane"/>
    <property type="evidence" value="ECO:0007669"/>
    <property type="project" value="UniProtKB-SubCell"/>
</dbReference>
<evidence type="ECO:0000313" key="13">
    <source>
        <dbReference type="Proteomes" id="UP000759131"/>
    </source>
</evidence>
<evidence type="ECO:0000256" key="1">
    <source>
        <dbReference type="ARBA" id="ARBA00004146"/>
    </source>
</evidence>
<protein>
    <recommendedName>
        <fullName evidence="14">Transmembrane protein 163</fullName>
    </recommendedName>
</protein>
<evidence type="ECO:0000256" key="4">
    <source>
        <dbReference type="ARBA" id="ARBA00022692"/>
    </source>
</evidence>
<keyword evidence="6" id="KW-0862">Zinc</keyword>
<keyword evidence="4 11" id="KW-0812">Transmembrane</keyword>
<proteinExistence type="inferred from homology"/>
<dbReference type="InterPro" id="IPR027469">
    <property type="entry name" value="Cation_efflux_TMD_sf"/>
</dbReference>
<feature type="transmembrane region" description="Helical" evidence="11">
    <location>
        <begin position="201"/>
        <end position="222"/>
    </location>
</feature>
<name>A0A7R9Q4R4_9ACAR</name>
<dbReference type="Proteomes" id="UP000759131">
    <property type="component" value="Unassembled WGS sequence"/>
</dbReference>
<feature type="transmembrane region" description="Helical" evidence="11">
    <location>
        <begin position="175"/>
        <end position="195"/>
    </location>
</feature>
<dbReference type="Gene3D" id="1.20.1510.10">
    <property type="entry name" value="Cation efflux protein transmembrane domain"/>
    <property type="match status" value="1"/>
</dbReference>
<comment type="subcellular location">
    <subcellularLocation>
        <location evidence="2">Cytoplasmic vesicle</location>
        <location evidence="2">Secretory vesicle</location>
        <location evidence="2">Synaptic vesicle membrane</location>
        <topology evidence="2">Multi-pass membrane protein</topology>
    </subcellularLocation>
    <subcellularLocation>
        <location evidence="1">Early endosome membrane</location>
    </subcellularLocation>
</comment>
<sequence>MQIIMAYNFALHISLASIAIDFVLAVASLLTGTSSSNCAFAVDCALDVFSSAILVWRFYGETGAKGYGDPNYDIDSYNNQRFGLSGNQSPATQRKELLACCGLGVMFILSGLIVVGKSGWDLVSADQVIDLEPDMNGLPGILHVTSVAFVICGLLALGKYILYRHMNSKSMYLESINSWISAVFALLIVITTMIIEYDNNLWILDPIVSIVFSLFMIIYGIYNIRKSMKALRDNDNCGFEKQKIEYILIP</sequence>
<evidence type="ECO:0000256" key="10">
    <source>
        <dbReference type="ARBA" id="ARBA00023329"/>
    </source>
</evidence>
<dbReference type="EMBL" id="OC865030">
    <property type="protein sequence ID" value="CAD7632124.1"/>
    <property type="molecule type" value="Genomic_DNA"/>
</dbReference>
<feature type="transmembrane region" description="Helical" evidence="11">
    <location>
        <begin position="140"/>
        <end position="163"/>
    </location>
</feature>
<evidence type="ECO:0000256" key="6">
    <source>
        <dbReference type="ARBA" id="ARBA00022833"/>
    </source>
</evidence>
<evidence type="ECO:0000256" key="5">
    <source>
        <dbReference type="ARBA" id="ARBA00022753"/>
    </source>
</evidence>
<dbReference type="AlphaFoldDB" id="A0A7R9Q4R4"/>
<evidence type="ECO:0000256" key="11">
    <source>
        <dbReference type="SAM" id="Phobius"/>
    </source>
</evidence>
<reference evidence="12" key="1">
    <citation type="submission" date="2020-11" db="EMBL/GenBank/DDBJ databases">
        <authorList>
            <person name="Tran Van P."/>
        </authorList>
    </citation>
    <scope>NUCLEOTIDE SEQUENCE</scope>
</reference>